<feature type="region of interest" description="Disordered" evidence="1">
    <location>
        <begin position="88"/>
        <end position="112"/>
    </location>
</feature>
<organism evidence="3 4">
    <name type="scientific">Anthostomella pinea</name>
    <dbReference type="NCBI Taxonomy" id="933095"/>
    <lineage>
        <taxon>Eukaryota</taxon>
        <taxon>Fungi</taxon>
        <taxon>Dikarya</taxon>
        <taxon>Ascomycota</taxon>
        <taxon>Pezizomycotina</taxon>
        <taxon>Sordariomycetes</taxon>
        <taxon>Xylariomycetidae</taxon>
        <taxon>Xylariales</taxon>
        <taxon>Xylariaceae</taxon>
        <taxon>Anthostomella</taxon>
    </lineage>
</organism>
<comment type="caution">
    <text evidence="3">The sequence shown here is derived from an EMBL/GenBank/DDBJ whole genome shotgun (WGS) entry which is preliminary data.</text>
</comment>
<evidence type="ECO:0000256" key="1">
    <source>
        <dbReference type="SAM" id="MobiDB-lite"/>
    </source>
</evidence>
<keyword evidence="2" id="KW-0812">Transmembrane</keyword>
<dbReference type="EMBL" id="CAUWAG010000007">
    <property type="protein sequence ID" value="CAJ2505093.1"/>
    <property type="molecule type" value="Genomic_DNA"/>
</dbReference>
<dbReference type="Proteomes" id="UP001295740">
    <property type="component" value="Unassembled WGS sequence"/>
</dbReference>
<feature type="transmembrane region" description="Helical" evidence="2">
    <location>
        <begin position="268"/>
        <end position="287"/>
    </location>
</feature>
<accession>A0AAI8VHK9</accession>
<evidence type="ECO:0000313" key="3">
    <source>
        <dbReference type="EMBL" id="CAJ2505093.1"/>
    </source>
</evidence>
<keyword evidence="2" id="KW-0472">Membrane</keyword>
<evidence type="ECO:0000313" key="4">
    <source>
        <dbReference type="Proteomes" id="UP001295740"/>
    </source>
</evidence>
<protein>
    <submittedName>
        <fullName evidence="3">Uu.00g124870.m01.CDS01</fullName>
    </submittedName>
</protein>
<feature type="compositionally biased region" description="Low complexity" evidence="1">
    <location>
        <begin position="92"/>
        <end position="110"/>
    </location>
</feature>
<keyword evidence="2" id="KW-1133">Transmembrane helix</keyword>
<gene>
    <name evidence="3" type="ORF">KHLLAP_LOCUS5561</name>
</gene>
<feature type="transmembrane region" description="Helical" evidence="2">
    <location>
        <begin position="240"/>
        <end position="262"/>
    </location>
</feature>
<reference evidence="3" key="1">
    <citation type="submission" date="2023-10" db="EMBL/GenBank/DDBJ databases">
        <authorList>
            <person name="Hackl T."/>
        </authorList>
    </citation>
    <scope>NUCLEOTIDE SEQUENCE</scope>
</reference>
<dbReference type="AlphaFoldDB" id="A0AAI8VHK9"/>
<evidence type="ECO:0000256" key="2">
    <source>
        <dbReference type="SAM" id="Phobius"/>
    </source>
</evidence>
<keyword evidence="4" id="KW-1185">Reference proteome</keyword>
<sequence length="342" mass="37904">MAPWIPRLHLFEVNDQPWFPSFLRAYVQTGLTHAWTISIPVLQSCSAANLVAKTIRRVLGSAVSKYTYIDFCAGAGGPTPFIEQALNRQLESSTSASSSPPSSSNPSSNAGEVIENQPIKGVSYAAVASVEPTVNGESKEDGDGSSKAVKFILTDLHPHISSWEVASSKSEHLSYVSEPVDATDAPVELIQRHPTRNGKVFRLFNLAFHHFDDNLARAILKNTVETSDGFGIFELQSRNLSSIVSCFMFGFFIMAFAPLFYWNSPQTLFFVYVMPIVPFVLVFDGLISSLRTRTADEIEVLLRTCGASGFEDWEVRSGREMFLWPTGQMNWVICTKLESRRG</sequence>
<proteinExistence type="predicted"/>
<name>A0AAI8VHK9_9PEZI</name>